<dbReference type="RefSeq" id="WP_121901685.1">
    <property type="nucleotide sequence ID" value="NZ_REFW01000002.1"/>
</dbReference>
<reference evidence="6 7" key="1">
    <citation type="submission" date="2018-10" db="EMBL/GenBank/DDBJ databases">
        <title>Tessaracoccus antarcticuss sp. nov., isolated from sediment.</title>
        <authorList>
            <person name="Zhou L.Y."/>
            <person name="Du Z.J."/>
        </authorList>
    </citation>
    <scope>NUCLEOTIDE SEQUENCE [LARGE SCALE GENOMIC DNA]</scope>
    <source>
        <strain evidence="6 7">JDX10</strain>
    </source>
</reference>
<gene>
    <name evidence="6" type="ORF">EAX62_11025</name>
</gene>
<dbReference type="Proteomes" id="UP000275256">
    <property type="component" value="Unassembled WGS sequence"/>
</dbReference>
<keyword evidence="2 4" id="KW-0547">Nucleotide-binding</keyword>
<dbReference type="Pfam" id="PF21360">
    <property type="entry name" value="PylC-like_N"/>
    <property type="match status" value="1"/>
</dbReference>
<feature type="domain" description="ATP-grasp" evidence="5">
    <location>
        <begin position="119"/>
        <end position="296"/>
    </location>
</feature>
<dbReference type="GO" id="GO:0016874">
    <property type="term" value="F:ligase activity"/>
    <property type="evidence" value="ECO:0007669"/>
    <property type="project" value="UniProtKB-KW"/>
</dbReference>
<name>A0A3M0G5N7_9ACTN</name>
<dbReference type="GO" id="GO:0005524">
    <property type="term" value="F:ATP binding"/>
    <property type="evidence" value="ECO:0007669"/>
    <property type="project" value="UniProtKB-UniRule"/>
</dbReference>
<dbReference type="GO" id="GO:0046872">
    <property type="term" value="F:metal ion binding"/>
    <property type="evidence" value="ECO:0007669"/>
    <property type="project" value="InterPro"/>
</dbReference>
<sequence length="337" mass="35434">MNSPAHGHTILVTGAGGAAAVTLIRALCEQHTIIAADMDPFAVGLYLVPAGQRVLLPRGDDPGFVTALLREARERGVDLVIPTVDVELPGVSAAADDFAETGIRLLVESPATLDQCLDKWALVQACAPTVRVPVTVVLDEDVTSATLEALGTPFIIKPRRGAGGRGFAVIDNESMLEGHPRDGSHILQEFLPGEEFSIDVLARPDGHIVAAVPRLRDKVDSGIAVAGRTVHDDGLIAFGRSVAEAIGVVGVVNVQVRRARDGSAALLEVNPRFPGTMALTMASGINMPELAVDAIFGDPLPDSLDFTEIAVVRHWDEVVVPIAEYALGSHASRSPDA</sequence>
<dbReference type="SUPFAM" id="SSF56059">
    <property type="entry name" value="Glutathione synthetase ATP-binding domain-like"/>
    <property type="match status" value="1"/>
</dbReference>
<comment type="caution">
    <text evidence="6">The sequence shown here is derived from an EMBL/GenBank/DDBJ whole genome shotgun (WGS) entry which is preliminary data.</text>
</comment>
<proteinExistence type="predicted"/>
<evidence type="ECO:0000256" key="2">
    <source>
        <dbReference type="ARBA" id="ARBA00022741"/>
    </source>
</evidence>
<dbReference type="PROSITE" id="PS50975">
    <property type="entry name" value="ATP_GRASP"/>
    <property type="match status" value="1"/>
</dbReference>
<protein>
    <submittedName>
        <fullName evidence="6">ATP-grasp domain-containing protein</fullName>
    </submittedName>
</protein>
<dbReference type="InterPro" id="IPR011761">
    <property type="entry name" value="ATP-grasp"/>
</dbReference>
<dbReference type="InterPro" id="IPR052032">
    <property type="entry name" value="ATP-dep_AA_Ligase"/>
</dbReference>
<evidence type="ECO:0000256" key="3">
    <source>
        <dbReference type="ARBA" id="ARBA00022840"/>
    </source>
</evidence>
<dbReference type="PANTHER" id="PTHR43585">
    <property type="entry name" value="FUMIPYRROLE BIOSYNTHESIS PROTEIN C"/>
    <property type="match status" value="1"/>
</dbReference>
<evidence type="ECO:0000256" key="1">
    <source>
        <dbReference type="ARBA" id="ARBA00022598"/>
    </source>
</evidence>
<dbReference type="Gene3D" id="3.30.470.20">
    <property type="entry name" value="ATP-grasp fold, B domain"/>
    <property type="match status" value="1"/>
</dbReference>
<dbReference type="InterPro" id="IPR048764">
    <property type="entry name" value="PylC_N"/>
</dbReference>
<keyword evidence="7" id="KW-1185">Reference proteome</keyword>
<evidence type="ECO:0000256" key="4">
    <source>
        <dbReference type="PROSITE-ProRule" id="PRU00409"/>
    </source>
</evidence>
<dbReference type="Pfam" id="PF15632">
    <property type="entry name" value="ATPgrasp_Ter"/>
    <property type="match status" value="1"/>
</dbReference>
<dbReference type="SUPFAM" id="SSF51735">
    <property type="entry name" value="NAD(P)-binding Rossmann-fold domains"/>
    <property type="match status" value="1"/>
</dbReference>
<dbReference type="OrthoDB" id="24041at2"/>
<dbReference type="InterPro" id="IPR036291">
    <property type="entry name" value="NAD(P)-bd_dom_sf"/>
</dbReference>
<evidence type="ECO:0000259" key="5">
    <source>
        <dbReference type="PROSITE" id="PS50975"/>
    </source>
</evidence>
<dbReference type="Gene3D" id="3.40.50.20">
    <property type="match status" value="1"/>
</dbReference>
<keyword evidence="1" id="KW-0436">Ligase</keyword>
<dbReference type="EMBL" id="REFW01000002">
    <property type="protein sequence ID" value="RMB60205.1"/>
    <property type="molecule type" value="Genomic_DNA"/>
</dbReference>
<organism evidence="6 7">
    <name type="scientific">Tessaracoccus antarcticus</name>
    <dbReference type="NCBI Taxonomy" id="2479848"/>
    <lineage>
        <taxon>Bacteria</taxon>
        <taxon>Bacillati</taxon>
        <taxon>Actinomycetota</taxon>
        <taxon>Actinomycetes</taxon>
        <taxon>Propionibacteriales</taxon>
        <taxon>Propionibacteriaceae</taxon>
        <taxon>Tessaracoccus</taxon>
    </lineage>
</organism>
<dbReference type="PANTHER" id="PTHR43585:SF2">
    <property type="entry name" value="ATP-GRASP ENZYME FSQD"/>
    <property type="match status" value="1"/>
</dbReference>
<evidence type="ECO:0000313" key="6">
    <source>
        <dbReference type="EMBL" id="RMB60205.1"/>
    </source>
</evidence>
<dbReference type="AlphaFoldDB" id="A0A3M0G5N7"/>
<keyword evidence="3 4" id="KW-0067">ATP-binding</keyword>
<accession>A0A3M0G5N7</accession>
<evidence type="ECO:0000313" key="7">
    <source>
        <dbReference type="Proteomes" id="UP000275256"/>
    </source>
</evidence>